<name>A0A139X7Z9_9CYAN</name>
<dbReference type="STRING" id="128403.WA1_24615"/>
<organism evidence="1 2">
    <name type="scientific">Scytonema hofmannii PCC 7110</name>
    <dbReference type="NCBI Taxonomy" id="128403"/>
    <lineage>
        <taxon>Bacteria</taxon>
        <taxon>Bacillati</taxon>
        <taxon>Cyanobacteriota</taxon>
        <taxon>Cyanophyceae</taxon>
        <taxon>Nostocales</taxon>
        <taxon>Scytonemataceae</taxon>
        <taxon>Scytonema</taxon>
    </lineage>
</organism>
<gene>
    <name evidence="1" type="ORF">WA1_24615</name>
</gene>
<dbReference type="EMBL" id="ANNX02000026">
    <property type="protein sequence ID" value="KYC40810.1"/>
    <property type="molecule type" value="Genomic_DNA"/>
</dbReference>
<keyword evidence="2" id="KW-1185">Reference proteome</keyword>
<reference evidence="1 2" key="1">
    <citation type="journal article" date="2013" name="Genome Biol. Evol.">
        <title>Genomes of Stigonematalean cyanobacteria (subsection V) and the evolution of oxygenic photosynthesis from prokaryotes to plastids.</title>
        <authorList>
            <person name="Dagan T."/>
            <person name="Roettger M."/>
            <person name="Stucken K."/>
            <person name="Landan G."/>
            <person name="Koch R."/>
            <person name="Major P."/>
            <person name="Gould S.B."/>
            <person name="Goremykin V.V."/>
            <person name="Rippka R."/>
            <person name="Tandeau de Marsac N."/>
            <person name="Gugger M."/>
            <person name="Lockhart P.J."/>
            <person name="Allen J.F."/>
            <person name="Brune I."/>
            <person name="Maus I."/>
            <person name="Puhler A."/>
            <person name="Martin W.F."/>
        </authorList>
    </citation>
    <scope>NUCLEOTIDE SEQUENCE [LARGE SCALE GENOMIC DNA]</scope>
    <source>
        <strain evidence="1 2">PCC 7110</strain>
    </source>
</reference>
<evidence type="ECO:0000313" key="1">
    <source>
        <dbReference type="EMBL" id="KYC40810.1"/>
    </source>
</evidence>
<protein>
    <submittedName>
        <fullName evidence="1">Uncharacterized protein</fullName>
    </submittedName>
</protein>
<dbReference type="Proteomes" id="UP000076925">
    <property type="component" value="Unassembled WGS sequence"/>
</dbReference>
<dbReference type="OrthoDB" id="573320at2"/>
<proteinExistence type="predicted"/>
<accession>A0A139X7Z9</accession>
<evidence type="ECO:0000313" key="2">
    <source>
        <dbReference type="Proteomes" id="UP000076925"/>
    </source>
</evidence>
<sequence>MKAYEFPAKITPEGTLEVPEELLDNFPSDRSVRVIVLINESVEVEEADDNALTFSAESFRQSWHEAITGQTLSLSQLWEDIEVDRIISLRN</sequence>
<dbReference type="RefSeq" id="WP_017739880.1">
    <property type="nucleotide sequence ID" value="NZ_KQ976354.1"/>
</dbReference>
<comment type="caution">
    <text evidence="1">The sequence shown here is derived from an EMBL/GenBank/DDBJ whole genome shotgun (WGS) entry which is preliminary data.</text>
</comment>
<dbReference type="AlphaFoldDB" id="A0A139X7Z9"/>